<comment type="catalytic activity">
    <reaction evidence="5">
        <text>an anthocyanidin + UDP-alpha-D-glucose + H(+) = an anthocyanidin 3-O-beta-D-glucoside + UDP</text>
        <dbReference type="Rhea" id="RHEA:20093"/>
        <dbReference type="ChEBI" id="CHEBI:15378"/>
        <dbReference type="ChEBI" id="CHEBI:16307"/>
        <dbReference type="ChEBI" id="CHEBI:58223"/>
        <dbReference type="ChEBI" id="CHEBI:58885"/>
        <dbReference type="ChEBI" id="CHEBI:143576"/>
        <dbReference type="EC" id="2.4.1.115"/>
    </reaction>
</comment>
<dbReference type="PROSITE" id="PS00375">
    <property type="entry name" value="UDPGT"/>
    <property type="match status" value="1"/>
</dbReference>
<proteinExistence type="inferred from homology"/>
<dbReference type="PANTHER" id="PTHR11926">
    <property type="entry name" value="GLUCOSYL/GLUCURONOSYL TRANSFERASES"/>
    <property type="match status" value="1"/>
</dbReference>
<evidence type="ECO:0000256" key="6">
    <source>
        <dbReference type="RuleBase" id="RU003718"/>
    </source>
</evidence>
<dbReference type="InterPro" id="IPR002213">
    <property type="entry name" value="UDP_glucos_trans"/>
</dbReference>
<comment type="similarity">
    <text evidence="2 6">Belongs to the UDP-glycosyltransferase family.</text>
</comment>
<dbReference type="CDD" id="cd03784">
    <property type="entry name" value="GT1_Gtf-like"/>
    <property type="match status" value="1"/>
</dbReference>
<dbReference type="AlphaFoldDB" id="A0A9Q0UQ27"/>
<reference evidence="7" key="1">
    <citation type="submission" date="2022-11" db="EMBL/GenBank/DDBJ databases">
        <authorList>
            <person name="Hyden B.L."/>
            <person name="Feng K."/>
            <person name="Yates T."/>
            <person name="Jawdy S."/>
            <person name="Smart L.B."/>
            <person name="Muchero W."/>
        </authorList>
    </citation>
    <scope>NUCLEOTIDE SEQUENCE</scope>
    <source>
        <tissue evidence="7">Shoot tip</tissue>
    </source>
</reference>
<evidence type="ECO:0000256" key="4">
    <source>
        <dbReference type="ARBA" id="ARBA00022679"/>
    </source>
</evidence>
<evidence type="ECO:0000256" key="5">
    <source>
        <dbReference type="ARBA" id="ARBA00047606"/>
    </source>
</evidence>
<comment type="caution">
    <text evidence="7">The sequence shown here is derived from an EMBL/GenBank/DDBJ whole genome shotgun (WGS) entry which is preliminary data.</text>
</comment>
<evidence type="ECO:0000256" key="3">
    <source>
        <dbReference type="ARBA" id="ARBA00012585"/>
    </source>
</evidence>
<dbReference type="SUPFAM" id="SSF53756">
    <property type="entry name" value="UDP-Glycosyltransferase/glycogen phosphorylase"/>
    <property type="match status" value="1"/>
</dbReference>
<keyword evidence="6" id="KW-0328">Glycosyltransferase</keyword>
<keyword evidence="8" id="KW-1185">Reference proteome</keyword>
<dbReference type="EMBL" id="JAPFFM010000011">
    <property type="protein sequence ID" value="KAJ6734013.1"/>
    <property type="molecule type" value="Genomic_DNA"/>
</dbReference>
<dbReference type="EC" id="2.4.1.115" evidence="3"/>
<dbReference type="GO" id="GO:0080043">
    <property type="term" value="F:quercetin 3-O-glucosyltransferase activity"/>
    <property type="evidence" value="ECO:0007669"/>
    <property type="project" value="TreeGrafter"/>
</dbReference>
<accession>A0A9Q0UQ27</accession>
<gene>
    <name evidence="7" type="ORF">OIU74_005747</name>
</gene>
<dbReference type="GO" id="GO:0080044">
    <property type="term" value="F:quercetin 7-O-glucosyltransferase activity"/>
    <property type="evidence" value="ECO:0007669"/>
    <property type="project" value="TreeGrafter"/>
</dbReference>
<evidence type="ECO:0000313" key="8">
    <source>
        <dbReference type="Proteomes" id="UP001151752"/>
    </source>
</evidence>
<dbReference type="PANTHER" id="PTHR11926:SF1179">
    <property type="entry name" value="GLYCOSYLTRANSFERASE"/>
    <property type="match status" value="1"/>
</dbReference>
<evidence type="ECO:0000313" key="7">
    <source>
        <dbReference type="EMBL" id="KAJ6734013.1"/>
    </source>
</evidence>
<evidence type="ECO:0000256" key="2">
    <source>
        <dbReference type="ARBA" id="ARBA00009995"/>
    </source>
</evidence>
<dbReference type="Gene3D" id="3.40.50.2000">
    <property type="entry name" value="Glycogen Phosphorylase B"/>
    <property type="match status" value="2"/>
</dbReference>
<protein>
    <recommendedName>
        <fullName evidence="3">anthocyanidin 3-O-glucosyltransferase</fullName>
        <ecNumber evidence="3">2.4.1.115</ecNumber>
    </recommendedName>
</protein>
<name>A0A9Q0UQ27_9ROSI</name>
<dbReference type="GO" id="GO:0047213">
    <property type="term" value="F:anthocyanidin 3-O-glucosyltransferase activity"/>
    <property type="evidence" value="ECO:0007669"/>
    <property type="project" value="UniProtKB-EC"/>
</dbReference>
<evidence type="ECO:0000256" key="1">
    <source>
        <dbReference type="ARBA" id="ARBA00004935"/>
    </source>
</evidence>
<dbReference type="FunFam" id="3.40.50.2000:FF:000056">
    <property type="entry name" value="Glycosyltransferase"/>
    <property type="match status" value="1"/>
</dbReference>
<comment type="pathway">
    <text evidence="1">Pigment biosynthesis; anthocyanin biosynthesis.</text>
</comment>
<keyword evidence="4 6" id="KW-0808">Transferase</keyword>
<dbReference type="Pfam" id="PF00201">
    <property type="entry name" value="UDPGT"/>
    <property type="match status" value="1"/>
</dbReference>
<dbReference type="InterPro" id="IPR035595">
    <property type="entry name" value="UDP_glycos_trans_CS"/>
</dbReference>
<reference evidence="7" key="2">
    <citation type="journal article" date="2023" name="Int. J. Mol. Sci.">
        <title>De Novo Assembly and Annotation of 11 Diverse Shrub Willow (Salix) Genomes Reveals Novel Gene Organization in Sex-Linked Regions.</title>
        <authorList>
            <person name="Hyden B."/>
            <person name="Feng K."/>
            <person name="Yates T.B."/>
            <person name="Jawdy S."/>
            <person name="Cereghino C."/>
            <person name="Smart L.B."/>
            <person name="Muchero W."/>
        </authorList>
    </citation>
    <scope>NUCLEOTIDE SEQUENCE</scope>
    <source>
        <tissue evidence="7">Shoot tip</tissue>
    </source>
</reference>
<dbReference type="Proteomes" id="UP001151752">
    <property type="component" value="Chromosome 7"/>
</dbReference>
<organism evidence="7 8">
    <name type="scientific">Salix koriyanagi</name>
    <dbReference type="NCBI Taxonomy" id="2511006"/>
    <lineage>
        <taxon>Eukaryota</taxon>
        <taxon>Viridiplantae</taxon>
        <taxon>Streptophyta</taxon>
        <taxon>Embryophyta</taxon>
        <taxon>Tracheophyta</taxon>
        <taxon>Spermatophyta</taxon>
        <taxon>Magnoliopsida</taxon>
        <taxon>eudicotyledons</taxon>
        <taxon>Gunneridae</taxon>
        <taxon>Pentapetalae</taxon>
        <taxon>rosids</taxon>
        <taxon>fabids</taxon>
        <taxon>Malpighiales</taxon>
        <taxon>Salicaceae</taxon>
        <taxon>Saliceae</taxon>
        <taxon>Salix</taxon>
    </lineage>
</organism>
<sequence>MYDISHPEDYNIFYNVYHEVLKLPVSSTPVLIEGLPFLLELQDLPSFVAVPDSYPANVKMTMSQFANLDKADRVLINTFYKLENEVVDTMSKACPLLTIGPAIPSIYLDERIKDEDDYGISLCEIDESLSINWLSTKPTRSVVYVSFGSCATLSNEQMEEIAWGLKRSNFHFLWVVGDSDKGNIPEGFVEEAENKGLLVINWSPQVKVLANKAVGCFFTHCGWNSTIEALSLGVPMVTMPGWSDQQRWKISFDSNLFTCIALVFSWA</sequence>